<evidence type="ECO:0000313" key="2">
    <source>
        <dbReference type="Proteomes" id="UP001558652"/>
    </source>
</evidence>
<evidence type="ECO:0000313" key="1">
    <source>
        <dbReference type="EMBL" id="KAL1140541.1"/>
    </source>
</evidence>
<evidence type="ECO:0008006" key="3">
    <source>
        <dbReference type="Google" id="ProtNLM"/>
    </source>
</evidence>
<dbReference type="Pfam" id="PF15306">
    <property type="entry name" value="LIN37"/>
    <property type="match status" value="1"/>
</dbReference>
<organism evidence="1 2">
    <name type="scientific">Ranatra chinensis</name>
    <dbReference type="NCBI Taxonomy" id="642074"/>
    <lineage>
        <taxon>Eukaryota</taxon>
        <taxon>Metazoa</taxon>
        <taxon>Ecdysozoa</taxon>
        <taxon>Arthropoda</taxon>
        <taxon>Hexapoda</taxon>
        <taxon>Insecta</taxon>
        <taxon>Pterygota</taxon>
        <taxon>Neoptera</taxon>
        <taxon>Paraneoptera</taxon>
        <taxon>Hemiptera</taxon>
        <taxon>Heteroptera</taxon>
        <taxon>Panheteroptera</taxon>
        <taxon>Nepomorpha</taxon>
        <taxon>Nepidae</taxon>
        <taxon>Ranatrinae</taxon>
        <taxon>Ranatra</taxon>
    </lineage>
</organism>
<dbReference type="AlphaFoldDB" id="A0ABD0YXV4"/>
<dbReference type="InterPro" id="IPR028226">
    <property type="entry name" value="LIN37"/>
</dbReference>
<name>A0ABD0YXV4_9HEMI</name>
<dbReference type="PANTHER" id="PTHR31336:SF3">
    <property type="entry name" value="PROTEIN LIN-37 HOMOLOG"/>
    <property type="match status" value="1"/>
</dbReference>
<gene>
    <name evidence="1" type="ORF">AAG570_000471</name>
</gene>
<proteinExistence type="predicted"/>
<protein>
    <recommendedName>
        <fullName evidence="3">Antolefinin</fullName>
    </recommendedName>
</protein>
<dbReference type="PANTHER" id="PTHR31336">
    <property type="entry name" value="LIN37 HOMOLOG"/>
    <property type="match status" value="1"/>
</dbReference>
<reference evidence="1 2" key="1">
    <citation type="submission" date="2024-07" db="EMBL/GenBank/DDBJ databases">
        <title>Chromosome-level genome assembly of the water stick insect Ranatra chinensis (Heteroptera: Nepidae).</title>
        <authorList>
            <person name="Liu X."/>
        </authorList>
    </citation>
    <scope>NUCLEOTIDE SEQUENCE [LARGE SCALE GENOMIC DNA]</scope>
    <source>
        <strain evidence="1">Cailab_2021Rc</strain>
        <tissue evidence="1">Muscle</tissue>
    </source>
</reference>
<keyword evidence="2" id="KW-1185">Reference proteome</keyword>
<dbReference type="Proteomes" id="UP001558652">
    <property type="component" value="Unassembled WGS sequence"/>
</dbReference>
<comment type="caution">
    <text evidence="1">The sequence shown here is derived from an EMBL/GenBank/DDBJ whole genome shotgun (WGS) entry which is preliminary data.</text>
</comment>
<sequence>MEKPVEQEQSGFRLPFVMKLFDRSVDLAQFSEQTPLYPICRAWIANQPHQMLTYNNFVKKRSQSPCPKEDPEPVVLGDNDSDICKDVYRLPLPNTPIYGNNKIRVPEITKYHSRFNKMDQDGIEPPTREQLLQDNLSHWTNVRQSWLDACAKNEARYKQSFRVLLAIFNK</sequence>
<accession>A0ABD0YXV4</accession>
<dbReference type="EMBL" id="JBFDAA010000001">
    <property type="protein sequence ID" value="KAL1140541.1"/>
    <property type="molecule type" value="Genomic_DNA"/>
</dbReference>